<dbReference type="Pfam" id="PF13041">
    <property type="entry name" value="PPR_2"/>
    <property type="match status" value="1"/>
</dbReference>
<feature type="compositionally biased region" description="Basic and acidic residues" evidence="18">
    <location>
        <begin position="1535"/>
        <end position="1546"/>
    </location>
</feature>
<dbReference type="InterPro" id="IPR001757">
    <property type="entry name" value="P_typ_ATPase"/>
</dbReference>
<dbReference type="SFLD" id="SFLDF00027">
    <property type="entry name" value="p-type_atpase"/>
    <property type="match status" value="1"/>
</dbReference>
<keyword evidence="14" id="KW-0813">Transport</keyword>
<dbReference type="PRINTS" id="PR00120">
    <property type="entry name" value="HATPASE"/>
</dbReference>
<feature type="repeat" description="PPR" evidence="17">
    <location>
        <begin position="320"/>
        <end position="354"/>
    </location>
</feature>
<dbReference type="GO" id="GO:0003729">
    <property type="term" value="F:mRNA binding"/>
    <property type="evidence" value="ECO:0007669"/>
    <property type="project" value="UniProtKB-ARBA"/>
</dbReference>
<keyword evidence="12" id="KW-1278">Translocase</keyword>
<feature type="transmembrane region" description="Helical" evidence="19">
    <location>
        <begin position="1432"/>
        <end position="1449"/>
    </location>
</feature>
<evidence type="ECO:0000256" key="18">
    <source>
        <dbReference type="SAM" id="MobiDB-lite"/>
    </source>
</evidence>
<dbReference type="InterPro" id="IPR036412">
    <property type="entry name" value="HAD-like_sf"/>
</dbReference>
<dbReference type="SUPFAM" id="SSF81665">
    <property type="entry name" value="Calcium ATPase, transmembrane domain M"/>
    <property type="match status" value="1"/>
</dbReference>
<evidence type="ECO:0000256" key="10">
    <source>
        <dbReference type="ARBA" id="ARBA00022840"/>
    </source>
</evidence>
<dbReference type="GO" id="GO:0120029">
    <property type="term" value="P:proton export across plasma membrane"/>
    <property type="evidence" value="ECO:0007669"/>
    <property type="project" value="InterPro"/>
</dbReference>
<dbReference type="FunFam" id="1.25.40.10:FF:000690">
    <property type="entry name" value="Pentatricopeptide repeat-containing protein"/>
    <property type="match status" value="1"/>
</dbReference>
<evidence type="ECO:0000256" key="12">
    <source>
        <dbReference type="ARBA" id="ARBA00022967"/>
    </source>
</evidence>
<feature type="transmembrane region" description="Helical" evidence="19">
    <location>
        <begin position="1263"/>
        <end position="1285"/>
    </location>
</feature>
<dbReference type="InterPro" id="IPR032867">
    <property type="entry name" value="DYW_dom"/>
</dbReference>
<dbReference type="GO" id="GO:0005524">
    <property type="term" value="F:ATP binding"/>
    <property type="evidence" value="ECO:0007669"/>
    <property type="project" value="UniProtKB-KW"/>
</dbReference>
<dbReference type="InterPro" id="IPR023299">
    <property type="entry name" value="ATPase_P-typ_cyto_dom_N"/>
</dbReference>
<dbReference type="CDD" id="cd02076">
    <property type="entry name" value="P-type_ATPase_H"/>
    <property type="match status" value="1"/>
</dbReference>
<dbReference type="Pfam" id="PF14432">
    <property type="entry name" value="DYW_deaminase"/>
    <property type="match status" value="1"/>
</dbReference>
<feature type="transmembrane region" description="Helical" evidence="19">
    <location>
        <begin position="1291"/>
        <end position="1308"/>
    </location>
</feature>
<comment type="catalytic activity">
    <reaction evidence="16">
        <text>ATP + H2O + H(+)(in) = ADP + phosphate + 2 H(+)(out)</text>
        <dbReference type="Rhea" id="RHEA:20852"/>
        <dbReference type="ChEBI" id="CHEBI:15377"/>
        <dbReference type="ChEBI" id="CHEBI:15378"/>
        <dbReference type="ChEBI" id="CHEBI:30616"/>
        <dbReference type="ChEBI" id="CHEBI:43474"/>
        <dbReference type="ChEBI" id="CHEBI:456216"/>
        <dbReference type="EC" id="7.1.2.1"/>
    </reaction>
</comment>
<keyword evidence="11" id="KW-0460">Magnesium</keyword>
<evidence type="ECO:0000256" key="3">
    <source>
        <dbReference type="ARBA" id="ARBA00008804"/>
    </source>
</evidence>
<dbReference type="EMBL" id="CM010717">
    <property type="protein sequence ID" value="RZC53245.1"/>
    <property type="molecule type" value="Genomic_DNA"/>
</dbReference>
<keyword evidence="15 19" id="KW-0472">Membrane</keyword>
<dbReference type="InterPro" id="IPR023298">
    <property type="entry name" value="ATPase_P-typ_TM_dom_sf"/>
</dbReference>
<dbReference type="InterPro" id="IPR011990">
    <property type="entry name" value="TPR-like_helical_dom_sf"/>
</dbReference>
<feature type="repeat" description="PPR" evidence="17">
    <location>
        <begin position="126"/>
        <end position="156"/>
    </location>
</feature>
<evidence type="ECO:0000256" key="14">
    <source>
        <dbReference type="ARBA" id="ARBA00023065"/>
    </source>
</evidence>
<dbReference type="InterPro" id="IPR018303">
    <property type="entry name" value="ATPase_P-typ_P_site"/>
</dbReference>
<dbReference type="InterPro" id="IPR046848">
    <property type="entry name" value="E_motif"/>
</dbReference>
<gene>
    <name evidence="22" type="ORF">C5167_012100</name>
</gene>
<dbReference type="Gramene" id="RZC53245">
    <property type="protein sequence ID" value="RZC53245"/>
    <property type="gene ID" value="C5167_012100"/>
</dbReference>
<dbReference type="Gene3D" id="1.25.40.10">
    <property type="entry name" value="Tetratricopeptide repeat domain"/>
    <property type="match status" value="4"/>
</dbReference>
<sequence length="1565" mass="173139">MAEFKQTHARLIVNGLPYPQPSLRPVISFSALQPTGDIDYALLLLLRTPIKPTIFLFNTVIRGLARSVRSGAVSSSVTLLRRMGECDLSPNSFTYTFLFQCCAKFVGFDLGSQFHGGVIKRCFPFDVCVCNSMIQFYSVCGKLDDAKEVFDECTQRDIVTWNSLISGYVRNREILEALGVFEKMPERNEVSWNSLIGGLVGAGYLDEARRLFDGMMKRNVVSWAVMISGYCQNSYLREALALFREMQSLDLKPNFAVLVSVLSACAQLGAFDHGSWVHSYIKKNGIKMDSILSAALIDMYAKCGNISLAMQVFDSSEEKNISTYTAAISGLAYNGYNEESIRIFEKMKSARITPDRISYLAVLCSCSHMGSVKKGFHYFNSMVEVHGIIPELDHYTCMVDLLGRAGLLEEAERFINTMPITPDNVIWGALLSACRTHSNVEMGQRVGNCLIESDPGHDGRYVLLSNIYAVSSKGECVEEIQRTMRKRRVKRVPGYSSIEVDGIVHEFVAGDKSHDKTGEIYSVWEEMVTEIKKLGYAPETKGVVFDVEEEEKETVVGYHSEKLAVAFGFISKEPGSVLRIVKNIRICSDCHSAIKLVSKVFQRKIVVRDRRRFHHFEDGFCSCNDYCIPQCQSSKFNVKQRDYGYQKARNLLLKKKSRNENIPIEEVFENLRCSRQGLTSEEAQERVTIFGEQVVEVLGVYVESIIMGNGNCCNYGGGKPPDWQDFVGIIILLVINSTISFVEENNAGNAAAALMAQLAPKAKVLRDGKWNEEEAAILVPGDVISIKLGDIVPADARLLDGDPLKIDQSALTGESLAVTKGPGDGVYSGSTCKQGEIEAVVIATGVHTFFGKAAHLVLKAIGNFCFCTIITGMVIEVLVMYPVQGRGYRPGIDNLLVLLIGGIPIAMPTVLSVTMAIGSRRLAQQGAITKRMTAIEEMAGMDVLCSDKTGTLTLNKLSVDKNLIEVFTKGVDEDMVILMATRASRIENQDAIDTAIVGMLADPEEARSGIQEVHFLPFNPIDKRTALTYIDNEGKMHRVSKGAPEQILNLANNKPDIERRVHAAVDRFAERGLRTLGVAYQEVPEGRKESRGAPWKFVGLLPLFDPPRHDSAETIKRALELGVSVKMITGDQLAIGKETGRRLGMGTNMYPSSALLGQSEDESVAALPVDELIEKADGFAGVFPEHKYEIVKHLQARKHICGMTGDGVNDAPALKKADIGIAVADSTDAARSASDIVLTEPGLSVIISAVLTSRAIFQRMKNYTIYAVAITVRIVLGFMLLALIWQFDFPPFMVLIIAILNDGTIMTISKDRVKPSPLPDSWKLAEIFATGVILGTYMAIMTVISSGQHIKPISFHLKQTERDDIKMLASAVYLQVSTISQALIFVTRSRSWSFVERPGILLVASFLFAQLIATVIAVHANWSFAAIEGIGWGWAGVIWLYNIVFYFPLDILKFMIRYAISGRAWDLVIEKKVAFTRQKDFGKEARELQWATAQRTLHGLHPPDTKMFHGSGDMAEEAKRMSSNHKVKRTPYIEGSRRISGQEEGTRHRHNSTSIYSLSSSATVL</sequence>
<comment type="similarity">
    <text evidence="2">Belongs to the PPR family. PCMP-H subfamily.</text>
</comment>
<evidence type="ECO:0000313" key="23">
    <source>
        <dbReference type="Proteomes" id="UP000316621"/>
    </source>
</evidence>
<dbReference type="FunFam" id="3.40.1110.10:FF:000004">
    <property type="entry name" value="Plasma membrane ATPase"/>
    <property type="match status" value="1"/>
</dbReference>
<dbReference type="PROSITE" id="PS00154">
    <property type="entry name" value="ATPASE_E1_E2"/>
    <property type="match status" value="1"/>
</dbReference>
<evidence type="ECO:0000313" key="22">
    <source>
        <dbReference type="EMBL" id="RZC53245.1"/>
    </source>
</evidence>
<dbReference type="InterPro" id="IPR059000">
    <property type="entry name" value="ATPase_P-type_domA"/>
</dbReference>
<evidence type="ECO:0000256" key="9">
    <source>
        <dbReference type="ARBA" id="ARBA00022741"/>
    </source>
</evidence>
<dbReference type="PROSITE" id="PS51375">
    <property type="entry name" value="PPR"/>
    <property type="match status" value="4"/>
</dbReference>
<evidence type="ECO:0000256" key="6">
    <source>
        <dbReference type="ARBA" id="ARBA00022692"/>
    </source>
</evidence>
<dbReference type="GO" id="GO:0016887">
    <property type="term" value="F:ATP hydrolysis activity"/>
    <property type="evidence" value="ECO:0007669"/>
    <property type="project" value="InterPro"/>
</dbReference>
<evidence type="ECO:0000256" key="7">
    <source>
        <dbReference type="ARBA" id="ARBA00022723"/>
    </source>
</evidence>
<feature type="domain" description="P-type ATPase A" evidence="20">
    <location>
        <begin position="758"/>
        <end position="857"/>
    </location>
</feature>
<comment type="similarity">
    <text evidence="3">Belongs to the cation transport ATPase (P-type) (TC 3.A.3) family. Type IIIA subfamily.</text>
</comment>
<dbReference type="Gene3D" id="2.70.150.10">
    <property type="entry name" value="Calcium-transporting ATPase, cytoplasmic transduction domain A"/>
    <property type="match status" value="1"/>
</dbReference>
<evidence type="ECO:0000256" key="5">
    <source>
        <dbReference type="ARBA" id="ARBA00022553"/>
    </source>
</evidence>
<protein>
    <recommendedName>
        <fullName evidence="4">P-type H(+)-exporting transporter</fullName>
        <ecNumber evidence="4">7.1.2.1</ecNumber>
    </recommendedName>
</protein>
<feature type="compositionally biased region" description="Low complexity" evidence="18">
    <location>
        <begin position="1552"/>
        <end position="1565"/>
    </location>
</feature>
<dbReference type="NCBIfam" id="TIGR01647">
    <property type="entry name" value="ATPase-IIIA_H"/>
    <property type="match status" value="1"/>
</dbReference>
<dbReference type="GO" id="GO:0008270">
    <property type="term" value="F:zinc ion binding"/>
    <property type="evidence" value="ECO:0007669"/>
    <property type="project" value="InterPro"/>
</dbReference>
<dbReference type="InterPro" id="IPR023214">
    <property type="entry name" value="HAD_sf"/>
</dbReference>
<dbReference type="InterPro" id="IPR044492">
    <property type="entry name" value="P_typ_ATPase_HD_dom"/>
</dbReference>
<dbReference type="Pfam" id="PF01535">
    <property type="entry name" value="PPR"/>
    <property type="match status" value="3"/>
</dbReference>
<evidence type="ECO:0000256" key="8">
    <source>
        <dbReference type="ARBA" id="ARBA00022737"/>
    </source>
</evidence>
<feature type="transmembrane region" description="Helical" evidence="19">
    <location>
        <begin position="895"/>
        <end position="917"/>
    </location>
</feature>
<dbReference type="Pfam" id="PF13812">
    <property type="entry name" value="PPR_3"/>
    <property type="match status" value="1"/>
</dbReference>
<keyword evidence="14" id="KW-0406">Ion transport</keyword>
<feature type="transmembrane region" description="Helical" evidence="19">
    <location>
        <begin position="1399"/>
        <end position="1420"/>
    </location>
</feature>
<dbReference type="PANTHER" id="PTHR42861">
    <property type="entry name" value="CALCIUM-TRANSPORTING ATPASE"/>
    <property type="match status" value="1"/>
</dbReference>
<feature type="transmembrane region" description="Helical" evidence="19">
    <location>
        <begin position="1328"/>
        <end position="1347"/>
    </location>
</feature>
<evidence type="ECO:0000259" key="20">
    <source>
        <dbReference type="Pfam" id="PF00122"/>
    </source>
</evidence>
<dbReference type="Gene3D" id="3.40.1110.10">
    <property type="entry name" value="Calcium-transporting ATPase, cytoplasmic domain N"/>
    <property type="match status" value="1"/>
</dbReference>
<dbReference type="Pfam" id="PF00702">
    <property type="entry name" value="Hydrolase"/>
    <property type="match status" value="1"/>
</dbReference>
<keyword evidence="7" id="KW-0479">Metal-binding</keyword>
<dbReference type="FunFam" id="2.70.150.10:FF:000004">
    <property type="entry name" value="Plasma membrane ATPase"/>
    <property type="match status" value="1"/>
</dbReference>
<keyword evidence="5" id="KW-0597">Phosphoprotein</keyword>
<evidence type="ECO:0000256" key="19">
    <source>
        <dbReference type="SAM" id="Phobius"/>
    </source>
</evidence>
<feature type="region of interest" description="Disordered" evidence="18">
    <location>
        <begin position="1532"/>
        <end position="1565"/>
    </location>
</feature>
<evidence type="ECO:0000256" key="13">
    <source>
        <dbReference type="ARBA" id="ARBA00022989"/>
    </source>
</evidence>
<dbReference type="InterPro" id="IPR008250">
    <property type="entry name" value="ATPase_P-typ_transduc_dom_A_sf"/>
</dbReference>
<evidence type="ECO:0000259" key="21">
    <source>
        <dbReference type="Pfam" id="PF14432"/>
    </source>
</evidence>
<keyword evidence="9" id="KW-0547">Nucleotide-binding</keyword>
<keyword evidence="23" id="KW-1185">Reference proteome</keyword>
<organism evidence="22 23">
    <name type="scientific">Papaver somniferum</name>
    <name type="common">Opium poppy</name>
    <dbReference type="NCBI Taxonomy" id="3469"/>
    <lineage>
        <taxon>Eukaryota</taxon>
        <taxon>Viridiplantae</taxon>
        <taxon>Streptophyta</taxon>
        <taxon>Embryophyta</taxon>
        <taxon>Tracheophyta</taxon>
        <taxon>Spermatophyta</taxon>
        <taxon>Magnoliopsida</taxon>
        <taxon>Ranunculales</taxon>
        <taxon>Papaveraceae</taxon>
        <taxon>Papaveroideae</taxon>
        <taxon>Papaver</taxon>
    </lineage>
</organism>
<reference evidence="22 23" key="1">
    <citation type="journal article" date="2018" name="Science">
        <title>The opium poppy genome and morphinan production.</title>
        <authorList>
            <person name="Guo L."/>
            <person name="Winzer T."/>
            <person name="Yang X."/>
            <person name="Li Y."/>
            <person name="Ning Z."/>
            <person name="He Z."/>
            <person name="Teodor R."/>
            <person name="Lu Y."/>
            <person name="Bowser T.A."/>
            <person name="Graham I.A."/>
            <person name="Ye K."/>
        </authorList>
    </citation>
    <scope>NUCLEOTIDE SEQUENCE [LARGE SCALE GENOMIC DNA]</scope>
    <source>
        <strain evidence="23">cv. HN1</strain>
        <tissue evidence="22">Leaves</tissue>
    </source>
</reference>
<dbReference type="EC" id="7.1.2.1" evidence="4"/>
<feature type="transmembrane region" description="Helical" evidence="19">
    <location>
        <begin position="860"/>
        <end position="883"/>
    </location>
</feature>
<evidence type="ECO:0000256" key="1">
    <source>
        <dbReference type="ARBA" id="ARBA00004141"/>
    </source>
</evidence>
<dbReference type="InterPro" id="IPR002885">
    <property type="entry name" value="PPR_rpt"/>
</dbReference>
<feature type="domain" description="DYW" evidence="21">
    <location>
        <begin position="535"/>
        <end position="626"/>
    </location>
</feature>
<dbReference type="Gene3D" id="3.40.50.1000">
    <property type="entry name" value="HAD superfamily/HAD-like"/>
    <property type="match status" value="1"/>
</dbReference>
<accession>A0A4Y7J0R5</accession>
<dbReference type="Pfam" id="PF00122">
    <property type="entry name" value="E1-E2_ATPase"/>
    <property type="match status" value="1"/>
</dbReference>
<dbReference type="SFLD" id="SFLDG00002">
    <property type="entry name" value="C1.7:_P-type_atpase_like"/>
    <property type="match status" value="1"/>
</dbReference>
<evidence type="ECO:0000256" key="11">
    <source>
        <dbReference type="ARBA" id="ARBA00022842"/>
    </source>
</evidence>
<dbReference type="Pfam" id="PF20431">
    <property type="entry name" value="E_motif"/>
    <property type="match status" value="1"/>
</dbReference>
<evidence type="ECO:0000256" key="2">
    <source>
        <dbReference type="ARBA" id="ARBA00006643"/>
    </source>
</evidence>
<dbReference type="InterPro" id="IPR006534">
    <property type="entry name" value="P-type_ATPase_IIIA"/>
</dbReference>
<dbReference type="Gene3D" id="1.20.1110.10">
    <property type="entry name" value="Calcium-transporting ATPase, transmembrane domain"/>
    <property type="match status" value="1"/>
</dbReference>
<evidence type="ECO:0000256" key="4">
    <source>
        <dbReference type="ARBA" id="ARBA00012476"/>
    </source>
</evidence>
<keyword evidence="6 19" id="KW-0812">Transmembrane</keyword>
<comment type="subcellular location">
    <subcellularLocation>
        <location evidence="1">Membrane</location>
        <topology evidence="1">Multi-pass membrane protein</topology>
    </subcellularLocation>
</comment>
<dbReference type="GO" id="GO:0016020">
    <property type="term" value="C:membrane"/>
    <property type="evidence" value="ECO:0007669"/>
    <property type="project" value="UniProtKB-SubCell"/>
</dbReference>
<feature type="repeat" description="PPR" evidence="17">
    <location>
        <begin position="157"/>
        <end position="191"/>
    </location>
</feature>
<dbReference type="SUPFAM" id="SSF81653">
    <property type="entry name" value="Calcium ATPase, transduction domain A"/>
    <property type="match status" value="1"/>
</dbReference>
<dbReference type="NCBIfam" id="TIGR01494">
    <property type="entry name" value="ATPase_P-type"/>
    <property type="match status" value="2"/>
</dbReference>
<dbReference type="FunFam" id="3.40.50.1000:FF:000211">
    <property type="entry name" value="Plasma membrane ATPase"/>
    <property type="match status" value="1"/>
</dbReference>
<keyword evidence="13 19" id="KW-1133">Transmembrane helix</keyword>
<dbReference type="NCBIfam" id="TIGR00756">
    <property type="entry name" value="PPR"/>
    <property type="match status" value="3"/>
</dbReference>
<dbReference type="SFLD" id="SFLDS00003">
    <property type="entry name" value="Haloacid_Dehalogenase"/>
    <property type="match status" value="1"/>
</dbReference>
<evidence type="ECO:0000256" key="17">
    <source>
        <dbReference type="PROSITE-ProRule" id="PRU00708"/>
    </source>
</evidence>
<name>A0A4Y7J0R5_PAPSO</name>
<proteinExistence type="inferred from homology"/>
<evidence type="ECO:0000256" key="16">
    <source>
        <dbReference type="ARBA" id="ARBA00048122"/>
    </source>
</evidence>
<evidence type="ECO:0000256" key="15">
    <source>
        <dbReference type="ARBA" id="ARBA00023136"/>
    </source>
</evidence>
<dbReference type="GO" id="GO:0008553">
    <property type="term" value="F:P-type proton-exporting transporter activity"/>
    <property type="evidence" value="ECO:0007669"/>
    <property type="project" value="UniProtKB-EC"/>
</dbReference>
<dbReference type="FunFam" id="1.25.40.10:FF:000333">
    <property type="entry name" value="Pentatricopeptide repeat-containing protein"/>
    <property type="match status" value="1"/>
</dbReference>
<keyword evidence="8" id="KW-0677">Repeat</keyword>
<dbReference type="Proteomes" id="UP000316621">
    <property type="component" value="Chromosome 3"/>
</dbReference>
<keyword evidence="10" id="KW-0067">ATP-binding</keyword>
<dbReference type="PRINTS" id="PR00119">
    <property type="entry name" value="CATATPASE"/>
</dbReference>
<dbReference type="SUPFAM" id="SSF56784">
    <property type="entry name" value="HAD-like"/>
    <property type="match status" value="1"/>
</dbReference>
<feature type="repeat" description="PPR" evidence="17">
    <location>
        <begin position="219"/>
        <end position="253"/>
    </location>
</feature>